<protein>
    <submittedName>
        <fullName evidence="1 3">Uncharacterized protein</fullName>
    </submittedName>
</protein>
<gene>
    <name evidence="1" type="ORF">GPUH_LOCUS4501</name>
</gene>
<reference evidence="1 2" key="2">
    <citation type="submission" date="2018-11" db="EMBL/GenBank/DDBJ databases">
        <authorList>
            <consortium name="Pathogen Informatics"/>
        </authorList>
    </citation>
    <scope>NUCLEOTIDE SEQUENCE [LARGE SCALE GENOMIC DNA]</scope>
</reference>
<evidence type="ECO:0000313" key="2">
    <source>
        <dbReference type="Proteomes" id="UP000271098"/>
    </source>
</evidence>
<evidence type="ECO:0000313" key="1">
    <source>
        <dbReference type="EMBL" id="VDK45348.1"/>
    </source>
</evidence>
<dbReference type="AlphaFoldDB" id="A0A183D709"/>
<reference evidence="3" key="1">
    <citation type="submission" date="2016-06" db="UniProtKB">
        <authorList>
            <consortium name="WormBaseParasite"/>
        </authorList>
    </citation>
    <scope>IDENTIFICATION</scope>
</reference>
<accession>A0A183D709</accession>
<keyword evidence="2" id="KW-1185">Reference proteome</keyword>
<dbReference type="EMBL" id="UYRT01008547">
    <property type="protein sequence ID" value="VDK45348.1"/>
    <property type="molecule type" value="Genomic_DNA"/>
</dbReference>
<evidence type="ECO:0000313" key="3">
    <source>
        <dbReference type="WBParaSite" id="GPUH_0000450701-mRNA-1"/>
    </source>
</evidence>
<name>A0A183D709_9BILA</name>
<dbReference type="Proteomes" id="UP000271098">
    <property type="component" value="Unassembled WGS sequence"/>
</dbReference>
<sequence length="97" mass="10859">MDAEVAELKANVNNLSQCLYALLKRIEQLEDTAISTTEHPNLSATKTANDAINSQLSIRTAQGDPENNPDPGVQVNMFKVYYIIWKQLKLNILNLET</sequence>
<proteinExistence type="predicted"/>
<dbReference type="WBParaSite" id="GPUH_0000450701-mRNA-1">
    <property type="protein sequence ID" value="GPUH_0000450701-mRNA-1"/>
    <property type="gene ID" value="GPUH_0000450701"/>
</dbReference>
<organism evidence="3">
    <name type="scientific">Gongylonema pulchrum</name>
    <dbReference type="NCBI Taxonomy" id="637853"/>
    <lineage>
        <taxon>Eukaryota</taxon>
        <taxon>Metazoa</taxon>
        <taxon>Ecdysozoa</taxon>
        <taxon>Nematoda</taxon>
        <taxon>Chromadorea</taxon>
        <taxon>Rhabditida</taxon>
        <taxon>Spirurina</taxon>
        <taxon>Spiruromorpha</taxon>
        <taxon>Spiruroidea</taxon>
        <taxon>Gongylonematidae</taxon>
        <taxon>Gongylonema</taxon>
    </lineage>
</organism>